<dbReference type="GO" id="GO:0003689">
    <property type="term" value="F:DNA clamp loader activity"/>
    <property type="evidence" value="ECO:0007669"/>
    <property type="project" value="TreeGrafter"/>
</dbReference>
<protein>
    <submittedName>
        <fullName evidence="6">Replication factor C C-terminal domain-containing protein</fullName>
    </submittedName>
</protein>
<keyword evidence="2" id="KW-0547">Nucleotide-binding</keyword>
<dbReference type="InterPro" id="IPR027417">
    <property type="entry name" value="P-loop_NTPase"/>
</dbReference>
<keyword evidence="3" id="KW-0067">ATP-binding</keyword>
<dbReference type="GO" id="GO:0006261">
    <property type="term" value="P:DNA-templated DNA replication"/>
    <property type="evidence" value="ECO:0007669"/>
    <property type="project" value="TreeGrafter"/>
</dbReference>
<dbReference type="Pfam" id="PF21960">
    <property type="entry name" value="RCF1-5-like_lid"/>
    <property type="match status" value="1"/>
</dbReference>
<evidence type="ECO:0000313" key="5">
    <source>
        <dbReference type="Proteomes" id="UP000887565"/>
    </source>
</evidence>
<sequence>MEKESKTTRFCLICNYISRIIEPLTSRCAKFRFKPLSTEIQTGCLKQICSKENIDIDDNALQALIEVCEGDLRRAITSLQSVSRYYSGRQIGLEHIDEFSGIIPVDVFEQYLTACRKCRPDLLERSVNALSRLGYSAYQLMNQLHDHFMSLDGDLTLNDDFCAKTFDKLALCEHRLLSGADEYLQLMDLGCGIMMAHKKSRNS</sequence>
<dbReference type="Gene3D" id="3.40.50.300">
    <property type="entry name" value="P-loop containing nucleotide triphosphate hydrolases"/>
    <property type="match status" value="1"/>
</dbReference>
<name>A0A915J5N1_ROMCU</name>
<evidence type="ECO:0000259" key="4">
    <source>
        <dbReference type="Pfam" id="PF08542"/>
    </source>
</evidence>
<dbReference type="CDD" id="cd18140">
    <property type="entry name" value="HLD_clamp_RFC"/>
    <property type="match status" value="1"/>
</dbReference>
<dbReference type="Gene3D" id="1.20.272.10">
    <property type="match status" value="1"/>
</dbReference>
<evidence type="ECO:0000256" key="1">
    <source>
        <dbReference type="ARBA" id="ARBA00022705"/>
    </source>
</evidence>
<dbReference type="PANTHER" id="PTHR11669">
    <property type="entry name" value="REPLICATION FACTOR C / DNA POLYMERASE III GAMMA-TAU SUBUNIT"/>
    <property type="match status" value="1"/>
</dbReference>
<dbReference type="InterPro" id="IPR047854">
    <property type="entry name" value="RFC_lid"/>
</dbReference>
<dbReference type="GO" id="GO:0005524">
    <property type="term" value="F:ATP binding"/>
    <property type="evidence" value="ECO:0007669"/>
    <property type="project" value="UniProtKB-KW"/>
</dbReference>
<keyword evidence="1" id="KW-0235">DNA replication</keyword>
<dbReference type="InterPro" id="IPR013748">
    <property type="entry name" value="Rep_factorC_C"/>
</dbReference>
<dbReference type="Proteomes" id="UP000887565">
    <property type="component" value="Unplaced"/>
</dbReference>
<dbReference type="GO" id="GO:0005634">
    <property type="term" value="C:nucleus"/>
    <property type="evidence" value="ECO:0007669"/>
    <property type="project" value="TreeGrafter"/>
</dbReference>
<dbReference type="SUPFAM" id="SSF48019">
    <property type="entry name" value="post-AAA+ oligomerization domain-like"/>
    <property type="match status" value="1"/>
</dbReference>
<dbReference type="GO" id="GO:0005663">
    <property type="term" value="C:DNA replication factor C complex"/>
    <property type="evidence" value="ECO:0007669"/>
    <property type="project" value="TreeGrafter"/>
</dbReference>
<dbReference type="GO" id="GO:0003677">
    <property type="term" value="F:DNA binding"/>
    <property type="evidence" value="ECO:0007669"/>
    <property type="project" value="InterPro"/>
</dbReference>
<dbReference type="AlphaFoldDB" id="A0A915J5N1"/>
<evidence type="ECO:0000313" key="6">
    <source>
        <dbReference type="WBParaSite" id="nRc.2.0.1.t21099-RA"/>
    </source>
</evidence>
<organism evidence="5 6">
    <name type="scientific">Romanomermis culicivorax</name>
    <name type="common">Nematode worm</name>
    <dbReference type="NCBI Taxonomy" id="13658"/>
    <lineage>
        <taxon>Eukaryota</taxon>
        <taxon>Metazoa</taxon>
        <taxon>Ecdysozoa</taxon>
        <taxon>Nematoda</taxon>
        <taxon>Enoplea</taxon>
        <taxon>Dorylaimia</taxon>
        <taxon>Mermithida</taxon>
        <taxon>Mermithoidea</taxon>
        <taxon>Mermithidae</taxon>
        <taxon>Romanomermis</taxon>
    </lineage>
</organism>
<proteinExistence type="predicted"/>
<dbReference type="InterPro" id="IPR008921">
    <property type="entry name" value="DNA_pol3_clamp-load_cplx_C"/>
</dbReference>
<feature type="domain" description="Replication factor C C-terminal" evidence="4">
    <location>
        <begin position="106"/>
        <end position="189"/>
    </location>
</feature>
<dbReference type="InterPro" id="IPR050238">
    <property type="entry name" value="DNA_Rep/Repair_Clamp_Loader"/>
</dbReference>
<evidence type="ECO:0000256" key="3">
    <source>
        <dbReference type="ARBA" id="ARBA00022840"/>
    </source>
</evidence>
<dbReference type="Pfam" id="PF08542">
    <property type="entry name" value="Rep_fac_C"/>
    <property type="match status" value="1"/>
</dbReference>
<dbReference type="OMA" id="FHIIVEA"/>
<dbReference type="Gene3D" id="1.10.8.60">
    <property type="match status" value="1"/>
</dbReference>
<keyword evidence="5" id="KW-1185">Reference proteome</keyword>
<reference evidence="6" key="1">
    <citation type="submission" date="2022-11" db="UniProtKB">
        <authorList>
            <consortium name="WormBaseParasite"/>
        </authorList>
    </citation>
    <scope>IDENTIFICATION</scope>
</reference>
<dbReference type="SUPFAM" id="SSF52540">
    <property type="entry name" value="P-loop containing nucleoside triphosphate hydrolases"/>
    <property type="match status" value="1"/>
</dbReference>
<accession>A0A915J5N1</accession>
<evidence type="ECO:0000256" key="2">
    <source>
        <dbReference type="ARBA" id="ARBA00022741"/>
    </source>
</evidence>
<dbReference type="PANTHER" id="PTHR11669:SF20">
    <property type="entry name" value="REPLICATION FACTOR C SUBUNIT 4"/>
    <property type="match status" value="1"/>
</dbReference>
<dbReference type="GO" id="GO:0006281">
    <property type="term" value="P:DNA repair"/>
    <property type="evidence" value="ECO:0007669"/>
    <property type="project" value="TreeGrafter"/>
</dbReference>
<dbReference type="WBParaSite" id="nRc.2.0.1.t21099-RA">
    <property type="protein sequence ID" value="nRc.2.0.1.t21099-RA"/>
    <property type="gene ID" value="nRc.2.0.1.g21099"/>
</dbReference>